<evidence type="ECO:0000313" key="7">
    <source>
        <dbReference type="EMBL" id="SJM93456.1"/>
    </source>
</evidence>
<feature type="transmembrane region" description="Helical" evidence="6">
    <location>
        <begin position="241"/>
        <end position="260"/>
    </location>
</feature>
<feature type="transmembrane region" description="Helical" evidence="6">
    <location>
        <begin position="397"/>
        <end position="417"/>
    </location>
</feature>
<dbReference type="PANTHER" id="PTHR30250:SF28">
    <property type="entry name" value="POLYSACCHARIDE BIOSYNTHESIS PROTEIN"/>
    <property type="match status" value="1"/>
</dbReference>
<proteinExistence type="predicted"/>
<evidence type="ECO:0000256" key="2">
    <source>
        <dbReference type="ARBA" id="ARBA00022475"/>
    </source>
</evidence>
<feature type="transmembrane region" description="Helical" evidence="6">
    <location>
        <begin position="46"/>
        <end position="67"/>
    </location>
</feature>
<feature type="transmembrane region" description="Helical" evidence="6">
    <location>
        <begin position="367"/>
        <end position="385"/>
    </location>
</feature>
<feature type="transmembrane region" description="Helical" evidence="6">
    <location>
        <begin position="12"/>
        <end position="34"/>
    </location>
</feature>
<dbReference type="EMBL" id="FUKI01000119">
    <property type="protein sequence ID" value="SJM93456.1"/>
    <property type="molecule type" value="Genomic_DNA"/>
</dbReference>
<keyword evidence="4 6" id="KW-1133">Transmembrane helix</keyword>
<evidence type="ECO:0000256" key="1">
    <source>
        <dbReference type="ARBA" id="ARBA00004651"/>
    </source>
</evidence>
<evidence type="ECO:0000256" key="6">
    <source>
        <dbReference type="SAM" id="Phobius"/>
    </source>
</evidence>
<feature type="transmembrane region" description="Helical" evidence="6">
    <location>
        <begin position="79"/>
        <end position="105"/>
    </location>
</feature>
<evidence type="ECO:0000256" key="3">
    <source>
        <dbReference type="ARBA" id="ARBA00022692"/>
    </source>
</evidence>
<feature type="transmembrane region" description="Helical" evidence="6">
    <location>
        <begin position="117"/>
        <end position="138"/>
    </location>
</feature>
<keyword evidence="8" id="KW-1185">Reference proteome</keyword>
<evidence type="ECO:0000256" key="5">
    <source>
        <dbReference type="ARBA" id="ARBA00023136"/>
    </source>
</evidence>
<feature type="transmembrane region" description="Helical" evidence="6">
    <location>
        <begin position="429"/>
        <end position="454"/>
    </location>
</feature>
<feature type="transmembrane region" description="Helical" evidence="6">
    <location>
        <begin position="312"/>
        <end position="331"/>
    </location>
</feature>
<dbReference type="InterPro" id="IPR050833">
    <property type="entry name" value="Poly_Biosynth_Transport"/>
</dbReference>
<feature type="transmembrane region" description="Helical" evidence="6">
    <location>
        <begin position="159"/>
        <end position="185"/>
    </location>
</feature>
<dbReference type="Pfam" id="PF13440">
    <property type="entry name" value="Polysacc_synt_3"/>
    <property type="match status" value="1"/>
</dbReference>
<keyword evidence="2" id="KW-1003">Cell membrane</keyword>
<dbReference type="PANTHER" id="PTHR30250">
    <property type="entry name" value="PST FAMILY PREDICTED COLANIC ACID TRANSPORTER"/>
    <property type="match status" value="1"/>
</dbReference>
<dbReference type="RefSeq" id="WP_087143847.1">
    <property type="nucleotide sequence ID" value="NZ_FUKI01000119.1"/>
</dbReference>
<evidence type="ECO:0000313" key="8">
    <source>
        <dbReference type="Proteomes" id="UP000195667"/>
    </source>
</evidence>
<protein>
    <submittedName>
        <fullName evidence="7">Polysaccharide biosynthesis protein</fullName>
    </submittedName>
</protein>
<evidence type="ECO:0000256" key="4">
    <source>
        <dbReference type="ARBA" id="ARBA00022989"/>
    </source>
</evidence>
<dbReference type="GO" id="GO:0005886">
    <property type="term" value="C:plasma membrane"/>
    <property type="evidence" value="ECO:0007669"/>
    <property type="project" value="UniProtKB-SubCell"/>
</dbReference>
<reference evidence="8" key="1">
    <citation type="submission" date="2017-02" db="EMBL/GenBank/DDBJ databases">
        <authorList>
            <person name="Daims H."/>
        </authorList>
    </citation>
    <scope>NUCLEOTIDE SEQUENCE [LARGE SCALE GENOMIC DNA]</scope>
</reference>
<sequence>MQPLKTLLNSSFARSVLALVGGTAMAQALNVLALPLLTRLYSPADFGVLAVFVALFGMISIVACFRYEIAIPLPERDEIAANLLALSVLCLGGVSLLAIVLVTLFSAEIATLMQAPLLAQYLWLLPIAIMATSGYGIFQFWATRKKAFTRIARTRIEQALCGVSTQATLGWYGFGALGLIVGHIVTNGAGVLGLAKRAYNDDKAVLAHVSYAQIKSVACEYSRFPKYSACEALANSAGIQIPIILIASLATHAEAGYLMLAMRVMQVPMSLIGASISQVYFSRAVEEHRNGTLGDFTANVIGKLAKVGIGPMIFIGIVSPTVFGFVFGLHWARAGELVAWMTPWFVLQFLAAPISMSLHVTANQRTALVLTLFGLMLRVSLLYVGAVQFNGYASEGYALSGFIFYWVCLGVFCRISQVSVRRLYDELKAAVPIIVVAIVLALCLKYAALLWFLVDGGHFSIAQTVISIFNNFEKYLLSFYQLLLAL</sequence>
<feature type="transmembrane region" description="Helical" evidence="6">
    <location>
        <begin position="337"/>
        <end position="355"/>
    </location>
</feature>
<dbReference type="OrthoDB" id="3831435at2"/>
<name>A0A1R4HBA6_9GAMM</name>
<comment type="subcellular location">
    <subcellularLocation>
        <location evidence="1">Cell membrane</location>
        <topology evidence="1">Multi-pass membrane protein</topology>
    </subcellularLocation>
</comment>
<organism evidence="7 8">
    <name type="scientific">Crenothrix polyspora</name>
    <dbReference type="NCBI Taxonomy" id="360316"/>
    <lineage>
        <taxon>Bacteria</taxon>
        <taxon>Pseudomonadati</taxon>
        <taxon>Pseudomonadota</taxon>
        <taxon>Gammaproteobacteria</taxon>
        <taxon>Methylococcales</taxon>
        <taxon>Crenotrichaceae</taxon>
        <taxon>Crenothrix</taxon>
    </lineage>
</organism>
<dbReference type="Proteomes" id="UP000195667">
    <property type="component" value="Unassembled WGS sequence"/>
</dbReference>
<keyword evidence="5 6" id="KW-0472">Membrane</keyword>
<keyword evidence="3 6" id="KW-0812">Transmembrane</keyword>
<accession>A0A1R4HBA6</accession>
<gene>
    <name evidence="7" type="ORF">CRENPOLYSF1_430115</name>
</gene>
<dbReference type="AlphaFoldDB" id="A0A1R4HBA6"/>